<keyword evidence="6" id="KW-1185">Reference proteome</keyword>
<dbReference type="EMBL" id="KZ613467">
    <property type="protein sequence ID" value="PMD26824.1"/>
    <property type="molecule type" value="Genomic_DNA"/>
</dbReference>
<protein>
    <recommendedName>
        <fullName evidence="4">Yeast cell wall synthesis Kre9/Knh1-like N-terminal domain-containing protein</fullName>
    </recommendedName>
</protein>
<evidence type="ECO:0000313" key="6">
    <source>
        <dbReference type="Proteomes" id="UP000235672"/>
    </source>
</evidence>
<dbReference type="AlphaFoldDB" id="A0A2J6QKN3"/>
<dbReference type="Pfam" id="PF10342">
    <property type="entry name" value="Kre9_KNH"/>
    <property type="match status" value="1"/>
</dbReference>
<gene>
    <name evidence="5" type="ORF">NA56DRAFT_297939</name>
</gene>
<dbReference type="PANTHER" id="PTHR40633">
    <property type="entry name" value="MATRIX PROTEIN, PUTATIVE (AFU_ORTHOLOGUE AFUA_8G05410)-RELATED"/>
    <property type="match status" value="1"/>
</dbReference>
<evidence type="ECO:0000256" key="2">
    <source>
        <dbReference type="SAM" id="MobiDB-lite"/>
    </source>
</evidence>
<dbReference type="OrthoDB" id="2260257at2759"/>
<dbReference type="PANTHER" id="PTHR40633:SF1">
    <property type="entry name" value="GPI ANCHORED SERINE-THREONINE RICH PROTEIN (AFU_ORTHOLOGUE AFUA_1G03630)"/>
    <property type="match status" value="1"/>
</dbReference>
<name>A0A2J6QKN3_9HELO</name>
<reference evidence="5 6" key="1">
    <citation type="submission" date="2016-05" db="EMBL/GenBank/DDBJ databases">
        <title>A degradative enzymes factory behind the ericoid mycorrhizal symbiosis.</title>
        <authorList>
            <consortium name="DOE Joint Genome Institute"/>
            <person name="Martino E."/>
            <person name="Morin E."/>
            <person name="Grelet G."/>
            <person name="Kuo A."/>
            <person name="Kohler A."/>
            <person name="Daghino S."/>
            <person name="Barry K."/>
            <person name="Choi C."/>
            <person name="Cichocki N."/>
            <person name="Clum A."/>
            <person name="Copeland A."/>
            <person name="Hainaut M."/>
            <person name="Haridas S."/>
            <person name="Labutti K."/>
            <person name="Lindquist E."/>
            <person name="Lipzen A."/>
            <person name="Khouja H.-R."/>
            <person name="Murat C."/>
            <person name="Ohm R."/>
            <person name="Olson A."/>
            <person name="Spatafora J."/>
            <person name="Veneault-Fourrey C."/>
            <person name="Henrissat B."/>
            <person name="Grigoriev I."/>
            <person name="Martin F."/>
            <person name="Perotto S."/>
        </authorList>
    </citation>
    <scope>NUCLEOTIDE SEQUENCE [LARGE SCALE GENOMIC DNA]</scope>
    <source>
        <strain evidence="5 6">UAMH 7357</strain>
    </source>
</reference>
<sequence>MRFSLLASLVIATFSALAAAQNPFTFTTLTSITAGTPFNITWAPSTGTVQTVTLVLRQGDPTHLNTIETIASSIQNTGSYLWTPPTTLVAGTGYAFEIINDLNTAIVNYSKQFSIISTNTVSSAAASTTATSAAASSQVTIITGTQSTMTTSTGSASGTKTSASATGSGSGTPSTTSSGAGTAASTTGKNAAGSVKVGVGLLGVVGAVMALL</sequence>
<dbReference type="STRING" id="1745343.A0A2J6QKN3"/>
<proteinExistence type="predicted"/>
<keyword evidence="1 3" id="KW-0732">Signal</keyword>
<evidence type="ECO:0000313" key="5">
    <source>
        <dbReference type="EMBL" id="PMD26824.1"/>
    </source>
</evidence>
<dbReference type="InterPro" id="IPR018466">
    <property type="entry name" value="Kre9/Knh1-like_N"/>
</dbReference>
<evidence type="ECO:0000256" key="3">
    <source>
        <dbReference type="SAM" id="SignalP"/>
    </source>
</evidence>
<accession>A0A2J6QKN3</accession>
<dbReference type="Proteomes" id="UP000235672">
    <property type="component" value="Unassembled WGS sequence"/>
</dbReference>
<organism evidence="5 6">
    <name type="scientific">Hyaloscypha hepaticicola</name>
    <dbReference type="NCBI Taxonomy" id="2082293"/>
    <lineage>
        <taxon>Eukaryota</taxon>
        <taxon>Fungi</taxon>
        <taxon>Dikarya</taxon>
        <taxon>Ascomycota</taxon>
        <taxon>Pezizomycotina</taxon>
        <taxon>Leotiomycetes</taxon>
        <taxon>Helotiales</taxon>
        <taxon>Hyaloscyphaceae</taxon>
        <taxon>Hyaloscypha</taxon>
    </lineage>
</organism>
<feature type="region of interest" description="Disordered" evidence="2">
    <location>
        <begin position="148"/>
        <end position="190"/>
    </location>
</feature>
<dbReference type="InterPro" id="IPR052982">
    <property type="entry name" value="SRP1/TIP1-like"/>
</dbReference>
<evidence type="ECO:0000256" key="1">
    <source>
        <dbReference type="ARBA" id="ARBA00022729"/>
    </source>
</evidence>
<feature type="domain" description="Yeast cell wall synthesis Kre9/Knh1-like N-terminal" evidence="4">
    <location>
        <begin position="29"/>
        <end position="115"/>
    </location>
</feature>
<feature type="signal peptide" evidence="3">
    <location>
        <begin position="1"/>
        <end position="20"/>
    </location>
</feature>
<evidence type="ECO:0000259" key="4">
    <source>
        <dbReference type="Pfam" id="PF10342"/>
    </source>
</evidence>
<feature type="chain" id="PRO_5014428118" description="Yeast cell wall synthesis Kre9/Knh1-like N-terminal domain-containing protein" evidence="3">
    <location>
        <begin position="21"/>
        <end position="212"/>
    </location>
</feature>